<organism evidence="2 3">
    <name type="scientific">Ilex paraguariensis</name>
    <name type="common">yerba mate</name>
    <dbReference type="NCBI Taxonomy" id="185542"/>
    <lineage>
        <taxon>Eukaryota</taxon>
        <taxon>Viridiplantae</taxon>
        <taxon>Streptophyta</taxon>
        <taxon>Embryophyta</taxon>
        <taxon>Tracheophyta</taxon>
        <taxon>Spermatophyta</taxon>
        <taxon>Magnoliopsida</taxon>
        <taxon>eudicotyledons</taxon>
        <taxon>Gunneridae</taxon>
        <taxon>Pentapetalae</taxon>
        <taxon>asterids</taxon>
        <taxon>campanulids</taxon>
        <taxon>Aquifoliales</taxon>
        <taxon>Aquifoliaceae</taxon>
        <taxon>Ilex</taxon>
    </lineage>
</organism>
<dbReference type="AlphaFoldDB" id="A0ABC8S8X5"/>
<protein>
    <submittedName>
        <fullName evidence="2">Uncharacterized protein</fullName>
    </submittedName>
</protein>
<evidence type="ECO:0000256" key="1">
    <source>
        <dbReference type="SAM" id="MobiDB-lite"/>
    </source>
</evidence>
<feature type="compositionally biased region" description="Basic and acidic residues" evidence="1">
    <location>
        <begin position="15"/>
        <end position="40"/>
    </location>
</feature>
<feature type="non-terminal residue" evidence="2">
    <location>
        <position position="1"/>
    </location>
</feature>
<name>A0ABC8S8X5_9AQUA</name>
<evidence type="ECO:0000313" key="2">
    <source>
        <dbReference type="EMBL" id="CAK9153678.1"/>
    </source>
</evidence>
<proteinExistence type="predicted"/>
<feature type="compositionally biased region" description="Polar residues" evidence="1">
    <location>
        <begin position="43"/>
        <end position="57"/>
    </location>
</feature>
<accession>A0ABC8S8X5</accession>
<dbReference type="Proteomes" id="UP001642360">
    <property type="component" value="Unassembled WGS sequence"/>
</dbReference>
<comment type="caution">
    <text evidence="2">The sequence shown here is derived from an EMBL/GenBank/DDBJ whole genome shotgun (WGS) entry which is preliminary data.</text>
</comment>
<reference evidence="2 3" key="1">
    <citation type="submission" date="2024-02" db="EMBL/GenBank/DDBJ databases">
        <authorList>
            <person name="Vignale AGUSTIN F."/>
            <person name="Sosa J E."/>
            <person name="Modenutti C."/>
        </authorList>
    </citation>
    <scope>NUCLEOTIDE SEQUENCE [LARGE SCALE GENOMIC DNA]</scope>
</reference>
<gene>
    <name evidence="2" type="ORF">ILEXP_LOCUS21967</name>
</gene>
<dbReference type="EMBL" id="CAUOFW020002436">
    <property type="protein sequence ID" value="CAK9153678.1"/>
    <property type="molecule type" value="Genomic_DNA"/>
</dbReference>
<feature type="region of interest" description="Disordered" evidence="1">
    <location>
        <begin position="1"/>
        <end position="81"/>
    </location>
</feature>
<evidence type="ECO:0000313" key="3">
    <source>
        <dbReference type="Proteomes" id="UP001642360"/>
    </source>
</evidence>
<keyword evidence="3" id="KW-1185">Reference proteome</keyword>
<sequence>TCSSRSQIPLALTPREQRDIRPIEGTKQERRMKVRHDPKTRISPPQASFPRVTTPQPEDQLLDVRPSQQAPTPQVGLEWNP</sequence>